<reference evidence="5" key="1">
    <citation type="submission" date="2023-11" db="EMBL/GenBank/DDBJ databases">
        <authorList>
            <person name="Alioto T."/>
            <person name="Alioto T."/>
            <person name="Gomez Garrido J."/>
        </authorList>
    </citation>
    <scope>NUCLEOTIDE SEQUENCE</scope>
</reference>
<protein>
    <recommendedName>
        <fullName evidence="7">Major royal jelly protein</fullName>
    </recommendedName>
</protein>
<gene>
    <name evidence="5" type="ORF">LECACI_7A009815</name>
</gene>
<keyword evidence="6" id="KW-1185">Reference proteome</keyword>
<evidence type="ECO:0000256" key="3">
    <source>
        <dbReference type="ARBA" id="ARBA00022525"/>
    </source>
</evidence>
<sequence length="442" mass="48434">MLSGLILTGSLLASTALAQNVTFQNHSQTILRVDSGSYGPPVEEVHYYYGQWPVGIAAASNNRLFATYTRGDYMYTLGEIMNTTAERPYPSQDLNCLPSQLNTTWNGIAFGSNNQSCIINAQAVYVTSQSGSRPETLWVIDTGRPTVHSASGAPSMPYAQPGGPKLIAISLANDTVYRTYTFPSTVYYPDSYFNDLRFDFNPNLSGTSGQGIAYLVDSSNEGRPGFIMCDLGTGESWRRLDEDRSVLRGNADVPSYNGAPYYLRMKGMPIYPGQLEGLDGIALSPDGSRVYYSPLSTNYLWSIPSANLRERDTNPLAEIQAYANVTNHGQRGGNANGFEADSNGLIYQCMPESNAIYYYDPKDGMTHGYVRDPRAVGWIDGISVGIDGYVYWSINQLPFQPDWNNGTDLRVHPGAILRSKLPGNGTKITELYQTTGRGNGTT</sequence>
<dbReference type="Gene3D" id="2.120.10.30">
    <property type="entry name" value="TolB, C-terminal domain"/>
    <property type="match status" value="1"/>
</dbReference>
<comment type="subcellular location">
    <subcellularLocation>
        <location evidence="1">Secreted</location>
    </subcellularLocation>
</comment>
<feature type="chain" id="PRO_5042492181" description="Major royal jelly protein" evidence="4">
    <location>
        <begin position="19"/>
        <end position="442"/>
    </location>
</feature>
<evidence type="ECO:0000256" key="4">
    <source>
        <dbReference type="SAM" id="SignalP"/>
    </source>
</evidence>
<evidence type="ECO:0000313" key="6">
    <source>
        <dbReference type="Proteomes" id="UP001296104"/>
    </source>
</evidence>
<organism evidence="5 6">
    <name type="scientific">Lecanosticta acicola</name>
    <dbReference type="NCBI Taxonomy" id="111012"/>
    <lineage>
        <taxon>Eukaryota</taxon>
        <taxon>Fungi</taxon>
        <taxon>Dikarya</taxon>
        <taxon>Ascomycota</taxon>
        <taxon>Pezizomycotina</taxon>
        <taxon>Dothideomycetes</taxon>
        <taxon>Dothideomycetidae</taxon>
        <taxon>Mycosphaerellales</taxon>
        <taxon>Mycosphaerellaceae</taxon>
        <taxon>Lecanosticta</taxon>
    </lineage>
</organism>
<dbReference type="InterPro" id="IPR011042">
    <property type="entry name" value="6-blade_b-propeller_TolB-like"/>
</dbReference>
<comment type="similarity">
    <text evidence="2">Belongs to the major royal jelly protein family.</text>
</comment>
<proteinExistence type="inferred from homology"/>
<evidence type="ECO:0000313" key="5">
    <source>
        <dbReference type="EMBL" id="CAK4034657.1"/>
    </source>
</evidence>
<dbReference type="InterPro" id="IPR017996">
    <property type="entry name" value="MRJP/yellow-related"/>
</dbReference>
<dbReference type="EMBL" id="CAVMBE010000129">
    <property type="protein sequence ID" value="CAK4034657.1"/>
    <property type="molecule type" value="Genomic_DNA"/>
</dbReference>
<dbReference type="PANTHER" id="PTHR10009:SF18">
    <property type="entry name" value="PROTEIN YELLOW-LIKE PROTEIN"/>
    <property type="match status" value="1"/>
</dbReference>
<dbReference type="GO" id="GO:0005576">
    <property type="term" value="C:extracellular region"/>
    <property type="evidence" value="ECO:0007669"/>
    <property type="project" value="UniProtKB-SubCell"/>
</dbReference>
<evidence type="ECO:0008006" key="7">
    <source>
        <dbReference type="Google" id="ProtNLM"/>
    </source>
</evidence>
<comment type="caution">
    <text evidence="5">The sequence shown here is derived from an EMBL/GenBank/DDBJ whole genome shotgun (WGS) entry which is preliminary data.</text>
</comment>
<evidence type="ECO:0000256" key="1">
    <source>
        <dbReference type="ARBA" id="ARBA00004613"/>
    </source>
</evidence>
<dbReference type="SUPFAM" id="SSF101898">
    <property type="entry name" value="NHL repeat"/>
    <property type="match status" value="1"/>
</dbReference>
<accession>A0AAI9EFJ8</accession>
<feature type="signal peptide" evidence="4">
    <location>
        <begin position="1"/>
        <end position="18"/>
    </location>
</feature>
<name>A0AAI9EFJ8_9PEZI</name>
<dbReference type="Pfam" id="PF03022">
    <property type="entry name" value="MRJP"/>
    <property type="match status" value="1"/>
</dbReference>
<dbReference type="PANTHER" id="PTHR10009">
    <property type="entry name" value="PROTEIN YELLOW-RELATED"/>
    <property type="match status" value="1"/>
</dbReference>
<keyword evidence="4" id="KW-0732">Signal</keyword>
<dbReference type="AlphaFoldDB" id="A0AAI9EFJ8"/>
<dbReference type="Proteomes" id="UP001296104">
    <property type="component" value="Unassembled WGS sequence"/>
</dbReference>
<keyword evidence="3" id="KW-0964">Secreted</keyword>
<evidence type="ECO:0000256" key="2">
    <source>
        <dbReference type="ARBA" id="ARBA00009127"/>
    </source>
</evidence>